<dbReference type="RefSeq" id="YP_009132657.1">
    <property type="nucleotide sequence ID" value="NC_026901.1"/>
</dbReference>
<organism evidence="1">
    <name type="scientific">Aneura pinguis</name>
    <name type="common">Greasewort</name>
    <name type="synonym">Riccardia pinguis</name>
    <dbReference type="NCBI Taxonomy" id="39026"/>
    <lineage>
        <taxon>Eukaryota</taxon>
        <taxon>Viridiplantae</taxon>
        <taxon>Streptophyta</taxon>
        <taxon>Embryophyta</taxon>
        <taxon>Marchantiophyta</taxon>
        <taxon>Jungermanniopsida</taxon>
        <taxon>Metzgeriidae</taxon>
        <taxon>Metzgeriales</taxon>
        <taxon>Aneuraceae</taxon>
        <taxon>Aneura</taxon>
    </lineage>
</organism>
<accession>A0A0E3M4B5</accession>
<reference evidence="2" key="2">
    <citation type="submission" date="2015-11" db="EMBL/GenBank/DDBJ databases">
        <title>The complete mitochondrial genome of Aneura pinguis voucher bs1.</title>
        <authorList>
            <person name="Sawicki J."/>
        </authorList>
    </citation>
    <scope>NUCLEOTIDE SEQUENCE</scope>
</reference>
<keyword evidence="1" id="KW-0496">Mitochondrion</keyword>
<dbReference type="AlphaFoldDB" id="A0A0E3M4B5"/>
<name>A0A0E3M4B5_ANEPI</name>
<dbReference type="EMBL" id="KP728938">
    <property type="protein sequence ID" value="AKA63329.1"/>
    <property type="molecule type" value="Genomic_DNA"/>
</dbReference>
<gene>
    <name evidence="1" type="primary">ccmB</name>
    <name evidence="1" type="ORF">PlpuMp66</name>
    <name evidence="2" type="ORF">YB91_gp04</name>
</gene>
<dbReference type="EMBL" id="KU140427">
    <property type="protein sequence ID" value="AMF83689.1"/>
    <property type="molecule type" value="Genomic_DNA"/>
</dbReference>
<geneLocation type="mitochondrion" evidence="1"/>
<dbReference type="EMBL" id="KR817582">
    <property type="protein sequence ID" value="AKU36872.1"/>
    <property type="molecule type" value="Genomic_DNA"/>
</dbReference>
<evidence type="ECO:0000313" key="2">
    <source>
        <dbReference type="EMBL" id="AMF83689.1"/>
    </source>
</evidence>
<reference evidence="1" key="1">
    <citation type="submission" date="2015-01" db="EMBL/GenBank/DDBJ databases">
        <title>The complete mitochondrial genome of Aneura pinguis.</title>
        <authorList>
            <person name="Sawicki J."/>
        </authorList>
    </citation>
    <scope>NUCLEOTIDE SEQUENCE</scope>
</reference>
<dbReference type="GeneID" id="24143145"/>
<evidence type="ECO:0000313" key="1">
    <source>
        <dbReference type="EMBL" id="AKA63329.1"/>
    </source>
</evidence>
<protein>
    <submittedName>
        <fullName evidence="1">Cytochrome c biogenesis B</fullName>
    </submittedName>
</protein>
<sequence length="62" mass="7098">MKRVREGTETLEKARRYLPLASTHFMGFPVSLDSRLNEKKYIVGSENQKKRTSPDGVRATCL</sequence>
<proteinExistence type="predicted"/>